<gene>
    <name evidence="3" type="ORF">BST97_10540</name>
</gene>
<feature type="transmembrane region" description="Helical" evidence="1">
    <location>
        <begin position="212"/>
        <end position="233"/>
    </location>
</feature>
<evidence type="ECO:0000313" key="4">
    <source>
        <dbReference type="Proteomes" id="UP000193431"/>
    </source>
</evidence>
<dbReference type="Gene3D" id="1.20.144.10">
    <property type="entry name" value="Phosphatidic acid phosphatase type 2/haloperoxidase"/>
    <property type="match status" value="2"/>
</dbReference>
<feature type="domain" description="Phosphatidic acid phosphatase type 2/haloperoxidase" evidence="2">
    <location>
        <begin position="116"/>
        <end position="227"/>
    </location>
</feature>
<sequence length="242" mass="27667">MIKSLIQVLRYLKEFFKKTSGRYSEQLPYILIGIVALVVFVGGIHLFVNLTDSVRDDAVAHYDQSISEFITSYRSPWLTDYFTFVTEVGDALGYLIVFVICTILFYVVFKNWKYVIQISAVLILALSSNLILKQMINRARPSVEHLVEVKTLSYPSGHAMMAMAFYGFIIYLIFHFKLSKTVKWISAVVLTILILSIGISRIYLGVHYPTDIAGGFIAGFLWVVFCAMIFNLIRIFKRDPKT</sequence>
<dbReference type="InterPro" id="IPR000326">
    <property type="entry name" value="PAP2/HPO"/>
</dbReference>
<feature type="transmembrane region" description="Helical" evidence="1">
    <location>
        <begin position="114"/>
        <end position="132"/>
    </location>
</feature>
<keyword evidence="1" id="KW-0812">Transmembrane</keyword>
<dbReference type="PANTHER" id="PTHR14969">
    <property type="entry name" value="SPHINGOSINE-1-PHOSPHATE PHOSPHOHYDROLASE"/>
    <property type="match status" value="1"/>
</dbReference>
<feature type="transmembrane region" description="Helical" evidence="1">
    <location>
        <begin position="27"/>
        <end position="48"/>
    </location>
</feature>
<feature type="transmembrane region" description="Helical" evidence="1">
    <location>
        <begin position="186"/>
        <end position="206"/>
    </location>
</feature>
<dbReference type="InterPro" id="IPR036938">
    <property type="entry name" value="PAP2/HPO_sf"/>
</dbReference>
<evidence type="ECO:0000259" key="2">
    <source>
        <dbReference type="SMART" id="SM00014"/>
    </source>
</evidence>
<organism evidence="3 4">
    <name type="scientific">Nonlabens spongiae</name>
    <dbReference type="NCBI Taxonomy" id="331648"/>
    <lineage>
        <taxon>Bacteria</taxon>
        <taxon>Pseudomonadati</taxon>
        <taxon>Bacteroidota</taxon>
        <taxon>Flavobacteriia</taxon>
        <taxon>Flavobacteriales</taxon>
        <taxon>Flavobacteriaceae</taxon>
        <taxon>Nonlabens</taxon>
    </lineage>
</organism>
<dbReference type="STRING" id="331648.BST97_10540"/>
<dbReference type="Proteomes" id="UP000193431">
    <property type="component" value="Chromosome"/>
</dbReference>
<name>A0A1W6MLB1_9FLAO</name>
<accession>A0A1W6MLB1</accession>
<dbReference type="CDD" id="cd03392">
    <property type="entry name" value="PAP2_like_2"/>
    <property type="match status" value="1"/>
</dbReference>
<evidence type="ECO:0000256" key="1">
    <source>
        <dbReference type="SAM" id="Phobius"/>
    </source>
</evidence>
<keyword evidence="1" id="KW-0472">Membrane</keyword>
<keyword evidence="4" id="KW-1185">Reference proteome</keyword>
<dbReference type="SMART" id="SM00014">
    <property type="entry name" value="acidPPc"/>
    <property type="match status" value="1"/>
</dbReference>
<dbReference type="EMBL" id="CP019344">
    <property type="protein sequence ID" value="ARN78388.1"/>
    <property type="molecule type" value="Genomic_DNA"/>
</dbReference>
<dbReference type="SUPFAM" id="SSF48317">
    <property type="entry name" value="Acid phosphatase/Vanadium-dependent haloperoxidase"/>
    <property type="match status" value="1"/>
</dbReference>
<keyword evidence="1" id="KW-1133">Transmembrane helix</keyword>
<proteinExistence type="predicted"/>
<dbReference type="PANTHER" id="PTHR14969:SF13">
    <property type="entry name" value="AT30094P"/>
    <property type="match status" value="1"/>
</dbReference>
<evidence type="ECO:0000313" key="3">
    <source>
        <dbReference type="EMBL" id="ARN78388.1"/>
    </source>
</evidence>
<dbReference type="Pfam" id="PF01569">
    <property type="entry name" value="PAP2"/>
    <property type="match status" value="1"/>
</dbReference>
<dbReference type="OrthoDB" id="9773582at2"/>
<dbReference type="RefSeq" id="WP_085767192.1">
    <property type="nucleotide sequence ID" value="NZ_CP019344.1"/>
</dbReference>
<feature type="transmembrane region" description="Helical" evidence="1">
    <location>
        <begin position="91"/>
        <end position="109"/>
    </location>
</feature>
<feature type="transmembrane region" description="Helical" evidence="1">
    <location>
        <begin position="152"/>
        <end position="174"/>
    </location>
</feature>
<dbReference type="AlphaFoldDB" id="A0A1W6MLB1"/>
<reference evidence="3 4" key="1">
    <citation type="submission" date="2016-11" db="EMBL/GenBank/DDBJ databases">
        <title>Trade-off between light-utilization and light-protection in marine flavobacteria.</title>
        <authorList>
            <person name="Kumagai Y."/>
        </authorList>
    </citation>
    <scope>NUCLEOTIDE SEQUENCE [LARGE SCALE GENOMIC DNA]</scope>
    <source>
        <strain evidence="3 4">JCM 13191</strain>
    </source>
</reference>
<protein>
    <submittedName>
        <fullName evidence="3">Phosphatidic acid phosphatase</fullName>
    </submittedName>
</protein>